<dbReference type="InterPro" id="IPR013022">
    <property type="entry name" value="Xyl_isomerase-like_TIM-brl"/>
</dbReference>
<dbReference type="SUPFAM" id="SSF51658">
    <property type="entry name" value="Xylose isomerase-like"/>
    <property type="match status" value="1"/>
</dbReference>
<proteinExistence type="predicted"/>
<dbReference type="RefSeq" id="WP_092272857.1">
    <property type="nucleotide sequence ID" value="NZ_FORT01000013.1"/>
</dbReference>
<dbReference type="PANTHER" id="PTHR12110">
    <property type="entry name" value="HYDROXYPYRUVATE ISOMERASE"/>
    <property type="match status" value="1"/>
</dbReference>
<dbReference type="Gene3D" id="3.20.20.150">
    <property type="entry name" value="Divalent-metal-dependent TIM barrel enzymes"/>
    <property type="match status" value="1"/>
</dbReference>
<dbReference type="InterPro" id="IPR036237">
    <property type="entry name" value="Xyl_isomerase-like_sf"/>
</dbReference>
<evidence type="ECO:0000313" key="2">
    <source>
        <dbReference type="EMBL" id="SFK44226.1"/>
    </source>
</evidence>
<dbReference type="EMBL" id="FORT01000013">
    <property type="protein sequence ID" value="SFK44226.1"/>
    <property type="molecule type" value="Genomic_DNA"/>
</dbReference>
<dbReference type="AlphaFoldDB" id="A0A1I3ZKS5"/>
<dbReference type="Proteomes" id="UP000198915">
    <property type="component" value="Unassembled WGS sequence"/>
</dbReference>
<evidence type="ECO:0000313" key="3">
    <source>
        <dbReference type="Proteomes" id="UP000198915"/>
    </source>
</evidence>
<dbReference type="PANTHER" id="PTHR12110:SF41">
    <property type="entry name" value="INOSOSE DEHYDRATASE"/>
    <property type="match status" value="1"/>
</dbReference>
<dbReference type="GO" id="GO:0016853">
    <property type="term" value="F:isomerase activity"/>
    <property type="evidence" value="ECO:0007669"/>
    <property type="project" value="UniProtKB-KW"/>
</dbReference>
<keyword evidence="3" id="KW-1185">Reference proteome</keyword>
<keyword evidence="2" id="KW-0413">Isomerase</keyword>
<name>A0A1I3ZKS5_9BACL</name>
<dbReference type="STRING" id="1884381.SAMN05518846_113121"/>
<dbReference type="InterPro" id="IPR050312">
    <property type="entry name" value="IolE/XylAMocC-like"/>
</dbReference>
<protein>
    <submittedName>
        <fullName evidence="2">Sugar phosphate isomerase/epimerase</fullName>
    </submittedName>
</protein>
<sequence length="304" mass="34526">MKFSVFTDMLGTETFEQALQVAAELGFASIDLRASLDGDTIDTISLEKARELKTQIDQSGLQVNSVSSWAVNTCSFSGPPKYDSHDEGHHEQMNQVLERLFDLADIFEAPLVRVYSLHRPEGFDEWTEERKEAEYRYNAAVMRRHAEHAQRRNKIIVVENEPPTLSSTATELGILARYADHPHLKINWDILNGWRAGEYPTVEAYEHVKGYIWQTHLKGAYRQPNSVHAKHPFGQFGNFAIAGQDDYDHGPVMQAIALHDPQAVMTIDTHYPSLDVRDKVGEIEVMRRSKQFFEGTVAGVMSHE</sequence>
<dbReference type="Pfam" id="PF01261">
    <property type="entry name" value="AP_endonuc_2"/>
    <property type="match status" value="1"/>
</dbReference>
<gene>
    <name evidence="2" type="ORF">SAMN05518846_113121</name>
</gene>
<accession>A0A1I3ZKS5</accession>
<feature type="domain" description="Xylose isomerase-like TIM barrel" evidence="1">
    <location>
        <begin position="19"/>
        <end position="273"/>
    </location>
</feature>
<reference evidence="3" key="1">
    <citation type="submission" date="2016-10" db="EMBL/GenBank/DDBJ databases">
        <authorList>
            <person name="Varghese N."/>
            <person name="Submissions S."/>
        </authorList>
    </citation>
    <scope>NUCLEOTIDE SEQUENCE [LARGE SCALE GENOMIC DNA]</scope>
    <source>
        <strain evidence="3">OK042</strain>
    </source>
</reference>
<organism evidence="2 3">
    <name type="scientific">Brevibacillus centrosporus</name>
    <dbReference type="NCBI Taxonomy" id="54910"/>
    <lineage>
        <taxon>Bacteria</taxon>
        <taxon>Bacillati</taxon>
        <taxon>Bacillota</taxon>
        <taxon>Bacilli</taxon>
        <taxon>Bacillales</taxon>
        <taxon>Paenibacillaceae</taxon>
        <taxon>Brevibacillus</taxon>
    </lineage>
</organism>
<evidence type="ECO:0000259" key="1">
    <source>
        <dbReference type="Pfam" id="PF01261"/>
    </source>
</evidence>